<organism evidence="2 3">
    <name type="scientific">Faecalicatena contorta</name>
    <dbReference type="NCBI Taxonomy" id="39482"/>
    <lineage>
        <taxon>Bacteria</taxon>
        <taxon>Bacillati</taxon>
        <taxon>Bacillota</taxon>
        <taxon>Clostridia</taxon>
        <taxon>Lachnospirales</taxon>
        <taxon>Lachnospiraceae</taxon>
        <taxon>Faecalicatena</taxon>
    </lineage>
</organism>
<dbReference type="PROSITE" id="PS51257">
    <property type="entry name" value="PROKAR_LIPOPROTEIN"/>
    <property type="match status" value="1"/>
</dbReference>
<gene>
    <name evidence="2" type="ORF">SAMN05216529_110116</name>
</gene>
<dbReference type="InterPro" id="IPR006059">
    <property type="entry name" value="SBP"/>
</dbReference>
<dbReference type="SUPFAM" id="SSF53850">
    <property type="entry name" value="Periplasmic binding protein-like II"/>
    <property type="match status" value="1"/>
</dbReference>
<dbReference type="EMBL" id="UHJJ01000010">
    <property type="protein sequence ID" value="SUQ15213.1"/>
    <property type="molecule type" value="Genomic_DNA"/>
</dbReference>
<dbReference type="Proteomes" id="UP000254051">
    <property type="component" value="Unassembled WGS sequence"/>
</dbReference>
<sequence>MKRRVLSLVLAGVMLTSLLVGCGSNKEESKDGDVTKVTWFTSRPVDGAIDQTMRQIADEYSKEKGGKWEIEIETTADRPSYLQKLKTLIAGGNMPDIIDIDADPYCQELVDAGMLVDVKQFLEDNDRYDKFYPIALKYQEFTDGSMYTLPLEYHVEMTWYNKEIFEKYNLSAPKTMDEWLQVCKVLKENGVTPISVDGIDRWPVQRYLAMMPFRDAGNDYIIDLRDGKESMGSETGMKAVNFLKDMGQYFNDGFAATDYATAQNMFLEGKSAMYYIGDWEIAAMQDLYDQGKIDYFYLPAVEGAKTGANEFCVNSGIGMAFNAETFDEKTKDFALYIIDNYAKLFAEKQQMSPIKTELPEDVEFSDLYLRIREDMEGTGEHFLKPWDTYLDADTNTIMQDNMLLLASGDMSADEFVKLVDDSIAANKKD</sequence>
<evidence type="ECO:0000256" key="1">
    <source>
        <dbReference type="SAM" id="SignalP"/>
    </source>
</evidence>
<accession>A0A315ZV17</accession>
<evidence type="ECO:0000313" key="3">
    <source>
        <dbReference type="Proteomes" id="UP000254051"/>
    </source>
</evidence>
<reference evidence="3" key="1">
    <citation type="submission" date="2017-07" db="EMBL/GenBank/DDBJ databases">
        <authorList>
            <person name="Varghese N."/>
            <person name="Submissions S."/>
        </authorList>
    </citation>
    <scope>NUCLEOTIDE SEQUENCE [LARGE SCALE GENOMIC DNA]</scope>
    <source>
        <strain evidence="3">NLAE-zl-C134</strain>
    </source>
</reference>
<feature type="signal peptide" evidence="1">
    <location>
        <begin position="1"/>
        <end position="22"/>
    </location>
</feature>
<dbReference type="RefSeq" id="WP_109712824.1">
    <property type="nucleotide sequence ID" value="NZ_QGDS01000010.1"/>
</dbReference>
<keyword evidence="3" id="KW-1185">Reference proteome</keyword>
<dbReference type="OrthoDB" id="1929810at2"/>
<name>A0A315ZV17_9FIRM</name>
<dbReference type="InterPro" id="IPR050490">
    <property type="entry name" value="Bact_solute-bd_prot1"/>
</dbReference>
<proteinExistence type="predicted"/>
<dbReference type="Gene3D" id="3.40.190.10">
    <property type="entry name" value="Periplasmic binding protein-like II"/>
    <property type="match status" value="2"/>
</dbReference>
<dbReference type="AlphaFoldDB" id="A0A315ZV17"/>
<feature type="chain" id="PRO_5043163478" evidence="1">
    <location>
        <begin position="23"/>
        <end position="429"/>
    </location>
</feature>
<dbReference type="Pfam" id="PF01547">
    <property type="entry name" value="SBP_bac_1"/>
    <property type="match status" value="1"/>
</dbReference>
<dbReference type="PANTHER" id="PTHR43649:SF12">
    <property type="entry name" value="DIACETYLCHITOBIOSE BINDING PROTEIN DASA"/>
    <property type="match status" value="1"/>
</dbReference>
<keyword evidence="1" id="KW-0732">Signal</keyword>
<evidence type="ECO:0000313" key="2">
    <source>
        <dbReference type="EMBL" id="SUQ15213.1"/>
    </source>
</evidence>
<protein>
    <submittedName>
        <fullName evidence="2">Raffinose/stachyose/melibiose transport system substrate-binding protein</fullName>
    </submittedName>
</protein>
<dbReference type="PANTHER" id="PTHR43649">
    <property type="entry name" value="ARABINOSE-BINDING PROTEIN-RELATED"/>
    <property type="match status" value="1"/>
</dbReference>